<dbReference type="AlphaFoldDB" id="A0A9X8MU65"/>
<feature type="compositionally biased region" description="Polar residues" evidence="1">
    <location>
        <begin position="338"/>
        <end position="349"/>
    </location>
</feature>
<protein>
    <submittedName>
        <fullName evidence="3">WXG100 family type VII secretion target</fullName>
    </submittedName>
</protein>
<dbReference type="RefSeq" id="WP_073444821.1">
    <property type="nucleotide sequence ID" value="NZ_FRBK01000006.1"/>
</dbReference>
<proteinExistence type="predicted"/>
<organism evidence="3 4">
    <name type="scientific">Streptomyces yunnanensis</name>
    <dbReference type="NCBI Taxonomy" id="156453"/>
    <lineage>
        <taxon>Bacteria</taxon>
        <taxon>Bacillati</taxon>
        <taxon>Actinomycetota</taxon>
        <taxon>Actinomycetes</taxon>
        <taxon>Kitasatosporales</taxon>
        <taxon>Streptomycetaceae</taxon>
        <taxon>Streptomyces</taxon>
    </lineage>
</organism>
<feature type="domain" description="Outer membrane channel protein CpnT-like N-terminal" evidence="2">
    <location>
        <begin position="10"/>
        <end position="150"/>
    </location>
</feature>
<accession>A0A9X8MU65</accession>
<dbReference type="NCBIfam" id="TIGR03930">
    <property type="entry name" value="WXG100_ESAT6"/>
    <property type="match status" value="1"/>
</dbReference>
<dbReference type="Proteomes" id="UP000184388">
    <property type="component" value="Unassembled WGS sequence"/>
</dbReference>
<comment type="caution">
    <text evidence="3">The sequence shown here is derived from an EMBL/GenBank/DDBJ whole genome shotgun (WGS) entry which is preliminary data.</text>
</comment>
<name>A0A9X8MU65_9ACTN</name>
<evidence type="ECO:0000313" key="4">
    <source>
        <dbReference type="Proteomes" id="UP000184388"/>
    </source>
</evidence>
<dbReference type="Pfam" id="PF25547">
    <property type="entry name" value="WXG100_2"/>
    <property type="match status" value="1"/>
</dbReference>
<gene>
    <name evidence="3" type="ORF">SAMN05216268_106347</name>
</gene>
<dbReference type="InterPro" id="IPR010310">
    <property type="entry name" value="T7SS_ESAT-6-like"/>
</dbReference>
<feature type="region of interest" description="Disordered" evidence="1">
    <location>
        <begin position="333"/>
        <end position="364"/>
    </location>
</feature>
<evidence type="ECO:0000259" key="2">
    <source>
        <dbReference type="Pfam" id="PF25547"/>
    </source>
</evidence>
<dbReference type="EMBL" id="FRBK01000006">
    <property type="protein sequence ID" value="SHL83131.1"/>
    <property type="molecule type" value="Genomic_DNA"/>
</dbReference>
<evidence type="ECO:0000256" key="1">
    <source>
        <dbReference type="SAM" id="MobiDB-lite"/>
    </source>
</evidence>
<sequence>MSGDESVAEQVYEAGLEIINPGGDPDALRSAAKGWRDLHENLQTMFRDLDREVQRTLESGWRGPAADSFAEHWKNLNTAMGKTLPQLPEAAHSLDKAADAIEDINSEIHEIYLEIGISIGVSVGMSFLTMGFSAAAGAARAAQLAARAAKLAKTLGTILRKVSDAFKVISRLAKEHRFLKNVLVNWASNTGGTVITNALTGQDTDLGDVAWQGGLSAVAGTGPGLAVARKLGKLGRPLAGDLLGGAAGSITGGLAVDGAKNLDGNPSDHVSGLDMLWDAGVNGVGGGVAGGAVHGANRHMSPGREGPHFPIEGPAQGIIYGGAGAIAKPLHDVILPNGGQSEATGTPQGPNRDPKKGSVKDVFG</sequence>
<reference evidence="4" key="1">
    <citation type="submission" date="2016-11" db="EMBL/GenBank/DDBJ databases">
        <authorList>
            <person name="Jaros S."/>
            <person name="Januszkiewicz K."/>
            <person name="Wedrychowicz H."/>
        </authorList>
    </citation>
    <scope>NUCLEOTIDE SEQUENCE [LARGE SCALE GENOMIC DNA]</scope>
    <source>
        <strain evidence="4">CGMCC 4.3555</strain>
    </source>
</reference>
<dbReference type="SUPFAM" id="SSF140453">
    <property type="entry name" value="EsxAB dimer-like"/>
    <property type="match status" value="1"/>
</dbReference>
<dbReference type="Gene3D" id="1.10.287.1060">
    <property type="entry name" value="ESAT-6-like"/>
    <property type="match status" value="1"/>
</dbReference>
<feature type="compositionally biased region" description="Basic and acidic residues" evidence="1">
    <location>
        <begin position="352"/>
        <end position="364"/>
    </location>
</feature>
<dbReference type="InterPro" id="IPR036689">
    <property type="entry name" value="ESAT-6-like_sf"/>
</dbReference>
<evidence type="ECO:0000313" key="3">
    <source>
        <dbReference type="EMBL" id="SHL83131.1"/>
    </source>
</evidence>
<dbReference type="InterPro" id="IPR057746">
    <property type="entry name" value="CpnT-like_N"/>
</dbReference>